<dbReference type="AlphaFoldDB" id="A0A0B4X824"/>
<dbReference type="Proteomes" id="UP000031368">
    <property type="component" value="Chromosome"/>
</dbReference>
<dbReference type="EMBL" id="CP006877">
    <property type="protein sequence ID" value="AJD42632.1"/>
    <property type="molecule type" value="Genomic_DNA"/>
</dbReference>
<protein>
    <submittedName>
        <fullName evidence="1">Uncharacterized protein</fullName>
    </submittedName>
</protein>
<accession>A0A0B4X824</accession>
<dbReference type="HOGENOM" id="CLU_2481115_0_0_5"/>
<keyword evidence="2" id="KW-1185">Reference proteome</keyword>
<sequence>MWVMPTPDNLLVEVRNSKYVTVIHGDRLPPECPSFCAAEVSWMPVPSARVTSGRGFHFGRQIVLDQAALSAQLLLMKLKGIRASTAR</sequence>
<proteinExistence type="predicted"/>
<organism evidence="1 2">
    <name type="scientific">Rhizobium gallicum bv. gallicum R602sp</name>
    <dbReference type="NCBI Taxonomy" id="1041138"/>
    <lineage>
        <taxon>Bacteria</taxon>
        <taxon>Pseudomonadati</taxon>
        <taxon>Pseudomonadota</taxon>
        <taxon>Alphaproteobacteria</taxon>
        <taxon>Hyphomicrobiales</taxon>
        <taxon>Rhizobiaceae</taxon>
        <taxon>Rhizobium/Agrobacterium group</taxon>
        <taxon>Rhizobium</taxon>
    </lineage>
</organism>
<evidence type="ECO:0000313" key="2">
    <source>
        <dbReference type="Proteomes" id="UP000031368"/>
    </source>
</evidence>
<name>A0A0B4X824_9HYPH</name>
<reference evidence="1 2" key="1">
    <citation type="submission" date="2013-11" db="EMBL/GenBank/DDBJ databases">
        <title>Complete genome sequence of Rhizobium gallicum bv. gallicum R602.</title>
        <authorList>
            <person name="Bustos P."/>
            <person name="Santamaria R.I."/>
            <person name="Lozano L."/>
            <person name="Acosta J.L."/>
            <person name="Ormeno-Orrillo E."/>
            <person name="Rogel M.A."/>
            <person name="Romero D."/>
            <person name="Cevallos M.A."/>
            <person name="Martinez-Romero E."/>
            <person name="Gonzalez V."/>
        </authorList>
    </citation>
    <scope>NUCLEOTIDE SEQUENCE [LARGE SCALE GENOMIC DNA]</scope>
    <source>
        <strain evidence="1 2">R602</strain>
    </source>
</reference>
<dbReference type="KEGG" id="rga:RGR602_CH03323"/>
<gene>
    <name evidence="1" type="ORF">RGR602_CH03323</name>
</gene>
<evidence type="ECO:0000313" key="1">
    <source>
        <dbReference type="EMBL" id="AJD42632.1"/>
    </source>
</evidence>